<keyword evidence="3" id="KW-0813">Transport</keyword>
<dbReference type="Gene3D" id="3.40.50.620">
    <property type="entry name" value="HUPs"/>
    <property type="match status" value="1"/>
</dbReference>
<protein>
    <submittedName>
        <fullName evidence="6">Electron transfer flavoprotein subunit beta/FixA family protein</fullName>
    </submittedName>
</protein>
<keyword evidence="7" id="KW-1185">Reference proteome</keyword>
<dbReference type="PIRSF" id="PIRSF000090">
    <property type="entry name" value="Beta-ETF"/>
    <property type="match status" value="1"/>
</dbReference>
<dbReference type="Proteomes" id="UP001357223">
    <property type="component" value="Chromosome"/>
</dbReference>
<keyword evidence="4" id="KW-0249">Electron transport</keyword>
<evidence type="ECO:0000313" key="6">
    <source>
        <dbReference type="EMBL" id="WVX79669.1"/>
    </source>
</evidence>
<evidence type="ECO:0000259" key="5">
    <source>
        <dbReference type="SMART" id="SM00893"/>
    </source>
</evidence>
<sequence>MRVVVCCKAVPTWVDNLEYDEQNKKINYDGSALVMNESDEAALEEALFLKKEYGAEVIVLTVGGLTSQEMLYQSMAKGADRVIRVSSDQADQAAEILAKAIQQLDCDLVLTGVESSDAMAAKTAMLLAEELQLPHAFVVTNIDYDEDQPIIKATSELGQGQYEVLGLPFPSLISVQSTTKPISQASVMKVLQARKKKVESMTLDSLGLNQDGNSSDAFRIVDLFDPPVNEACEIIEGNLEEISTVLMRRIADAAR</sequence>
<dbReference type="InterPro" id="IPR012255">
    <property type="entry name" value="ETF_b"/>
</dbReference>
<dbReference type="SMART" id="SM00893">
    <property type="entry name" value="ETF"/>
    <property type="match status" value="1"/>
</dbReference>
<organism evidence="6 7">
    <name type="scientific">Niallia oryzisoli</name>
    <dbReference type="NCBI Taxonomy" id="1737571"/>
    <lineage>
        <taxon>Bacteria</taxon>
        <taxon>Bacillati</taxon>
        <taxon>Bacillota</taxon>
        <taxon>Bacilli</taxon>
        <taxon>Bacillales</taxon>
        <taxon>Bacillaceae</taxon>
        <taxon>Niallia</taxon>
    </lineage>
</organism>
<evidence type="ECO:0000256" key="4">
    <source>
        <dbReference type="ARBA" id="ARBA00022982"/>
    </source>
</evidence>
<dbReference type="PANTHER" id="PTHR21294">
    <property type="entry name" value="ELECTRON TRANSFER FLAVOPROTEIN BETA-SUBUNIT"/>
    <property type="match status" value="1"/>
</dbReference>
<evidence type="ECO:0000256" key="1">
    <source>
        <dbReference type="ARBA" id="ARBA00007557"/>
    </source>
</evidence>
<name>A0ABZ2CEW5_9BACI</name>
<reference evidence="6 7" key="1">
    <citation type="submission" date="2023-10" db="EMBL/GenBank/DDBJ databases">
        <title>Niallia locisalis sp.nov. isolated from a salt pond sample.</title>
        <authorList>
            <person name="Li X.-J."/>
            <person name="Dong L."/>
        </authorList>
    </citation>
    <scope>NUCLEOTIDE SEQUENCE [LARGE SCALE GENOMIC DNA]</scope>
    <source>
        <strain evidence="6 7">DSM 29761</strain>
    </source>
</reference>
<comment type="similarity">
    <text evidence="1">Belongs to the ETF beta-subunit/FixA family.</text>
</comment>
<evidence type="ECO:0000256" key="2">
    <source>
        <dbReference type="ARBA" id="ARBA00011355"/>
    </source>
</evidence>
<dbReference type="InterPro" id="IPR014729">
    <property type="entry name" value="Rossmann-like_a/b/a_fold"/>
</dbReference>
<dbReference type="EMBL" id="CP137640">
    <property type="protein sequence ID" value="WVX79669.1"/>
    <property type="molecule type" value="Genomic_DNA"/>
</dbReference>
<proteinExistence type="inferred from homology"/>
<evidence type="ECO:0000256" key="3">
    <source>
        <dbReference type="ARBA" id="ARBA00022448"/>
    </source>
</evidence>
<accession>A0ABZ2CEW5</accession>
<feature type="domain" description="Electron transfer flavoprotein alpha/beta-subunit N-terminal" evidence="5">
    <location>
        <begin position="23"/>
        <end position="210"/>
    </location>
</feature>
<dbReference type="InterPro" id="IPR014730">
    <property type="entry name" value="ETF_a/b_N"/>
</dbReference>
<dbReference type="SUPFAM" id="SSF52402">
    <property type="entry name" value="Adenine nucleotide alpha hydrolases-like"/>
    <property type="match status" value="1"/>
</dbReference>
<gene>
    <name evidence="6" type="ORF">R4Z09_20595</name>
</gene>
<dbReference type="PANTHER" id="PTHR21294:SF8">
    <property type="entry name" value="ELECTRON TRANSFER FLAVOPROTEIN SUBUNIT BETA"/>
    <property type="match status" value="1"/>
</dbReference>
<comment type="subunit">
    <text evidence="2">Heterodimer of an alpha and a beta subunit.</text>
</comment>
<evidence type="ECO:0000313" key="7">
    <source>
        <dbReference type="Proteomes" id="UP001357223"/>
    </source>
</evidence>
<dbReference type="RefSeq" id="WP_338448601.1">
    <property type="nucleotide sequence ID" value="NZ_CP137640.1"/>
</dbReference>
<dbReference type="Pfam" id="PF01012">
    <property type="entry name" value="ETF"/>
    <property type="match status" value="1"/>
</dbReference>